<reference evidence="3 4" key="1">
    <citation type="submission" date="2020-08" db="EMBL/GenBank/DDBJ databases">
        <title>Genomic Encyclopedia of Type Strains, Phase III (KMG-III): the genomes of soil and plant-associated and newly described type strains.</title>
        <authorList>
            <person name="Whitman W."/>
        </authorList>
    </citation>
    <scope>NUCLEOTIDE SEQUENCE [LARGE SCALE GENOMIC DNA]</scope>
    <source>
        <strain evidence="3 4">CECT 8571</strain>
    </source>
</reference>
<dbReference type="AlphaFoldDB" id="A0A839UMR4"/>
<evidence type="ECO:0000313" key="3">
    <source>
        <dbReference type="EMBL" id="MBB3167036.1"/>
    </source>
</evidence>
<dbReference type="GO" id="GO:0000160">
    <property type="term" value="P:phosphorelay signal transduction system"/>
    <property type="evidence" value="ECO:0007669"/>
    <property type="project" value="UniProtKB-KW"/>
</dbReference>
<gene>
    <name evidence="3" type="ORF">FHS30_000212</name>
</gene>
<accession>A0A839UMR4</accession>
<organism evidence="3 4">
    <name type="scientific">Simiduia aestuariiviva</name>
    <dbReference type="NCBI Taxonomy" id="1510459"/>
    <lineage>
        <taxon>Bacteria</taxon>
        <taxon>Pseudomonadati</taxon>
        <taxon>Pseudomonadota</taxon>
        <taxon>Gammaproteobacteria</taxon>
        <taxon>Cellvibrionales</taxon>
        <taxon>Cellvibrionaceae</taxon>
        <taxon>Simiduia</taxon>
    </lineage>
</organism>
<dbReference type="Gene3D" id="1.20.120.160">
    <property type="entry name" value="HPT domain"/>
    <property type="match status" value="1"/>
</dbReference>
<dbReference type="Pfam" id="PF01627">
    <property type="entry name" value="Hpt"/>
    <property type="match status" value="1"/>
</dbReference>
<comment type="caution">
    <text evidence="3">The sequence shown here is derived from an EMBL/GenBank/DDBJ whole genome shotgun (WGS) entry which is preliminary data.</text>
</comment>
<dbReference type="InterPro" id="IPR008207">
    <property type="entry name" value="Sig_transdc_His_kin_Hpt_dom"/>
</dbReference>
<dbReference type="RefSeq" id="WP_183907422.1">
    <property type="nucleotide sequence ID" value="NZ_JACHXZ010000001.1"/>
</dbReference>
<dbReference type="CDD" id="cd00088">
    <property type="entry name" value="HPT"/>
    <property type="match status" value="1"/>
</dbReference>
<dbReference type="InterPro" id="IPR036641">
    <property type="entry name" value="HPT_dom_sf"/>
</dbReference>
<dbReference type="Proteomes" id="UP000559987">
    <property type="component" value="Unassembled WGS sequence"/>
</dbReference>
<dbReference type="GO" id="GO:0004672">
    <property type="term" value="F:protein kinase activity"/>
    <property type="evidence" value="ECO:0007669"/>
    <property type="project" value="UniProtKB-ARBA"/>
</dbReference>
<keyword evidence="4" id="KW-1185">Reference proteome</keyword>
<dbReference type="SUPFAM" id="SSF47226">
    <property type="entry name" value="Histidine-containing phosphotransfer domain, HPT domain"/>
    <property type="match status" value="1"/>
</dbReference>
<sequence>MKASSSTTRQTSEEMASAVMGRVVIRLDDRISMDANARRRQKPHRPMVLRLILMGRFERDASSHTFQSLIATSMAADETPEVPVDLAVLSTLFGDDHALIATILEDFTVSMEAYLREFSTAGDLSEVRAVAHKLKSSARTVGAGPLGNLCAALEHACRNDQAEVAASLLSHIPPEVIRINDFLAEQRPSDTPGR</sequence>
<evidence type="ECO:0000259" key="2">
    <source>
        <dbReference type="Pfam" id="PF01627"/>
    </source>
</evidence>
<name>A0A839UMR4_9GAMM</name>
<evidence type="ECO:0000313" key="4">
    <source>
        <dbReference type="Proteomes" id="UP000559987"/>
    </source>
</evidence>
<keyword evidence="1" id="KW-0902">Two-component regulatory system</keyword>
<protein>
    <submittedName>
        <fullName evidence="3">HPt (Histidine-containing phosphotransfer) domain-containing protein</fullName>
    </submittedName>
</protein>
<feature type="domain" description="HPt" evidence="2">
    <location>
        <begin position="103"/>
        <end position="173"/>
    </location>
</feature>
<evidence type="ECO:0000256" key="1">
    <source>
        <dbReference type="ARBA" id="ARBA00023012"/>
    </source>
</evidence>
<dbReference type="EMBL" id="JACHXZ010000001">
    <property type="protein sequence ID" value="MBB3167036.1"/>
    <property type="molecule type" value="Genomic_DNA"/>
</dbReference>
<proteinExistence type="predicted"/>